<proteinExistence type="predicted"/>
<feature type="domain" description="TRASH" evidence="6">
    <location>
        <begin position="348"/>
        <end position="385"/>
    </location>
</feature>
<evidence type="ECO:0000313" key="8">
    <source>
        <dbReference type="Proteomes" id="UP000694415"/>
    </source>
</evidence>
<dbReference type="SUPFAM" id="SSF57716">
    <property type="entry name" value="Glucocorticoid receptor-like (DNA-binding domain)"/>
    <property type="match status" value="1"/>
</dbReference>
<keyword evidence="2" id="KW-0677">Repeat</keyword>
<keyword evidence="3" id="KW-0863">Zinc-finger</keyword>
<sequence>MEAHLADMESSGGPTSSLAGTSRNTHVEDDDVVFIESVQPPICAPAIPNERNFVFASSKHENPPGTDSTISPSWRDLTSQKGNLCETIVIDDEGDTDTNGGEEKNPTDFIEWGPNGNKNSTKNVDFPIASLSRSKTKTAVGPFNPGRIDVTDAFQNGRFAVHHNPDSWISQSASFPRNQKQQGVDSLSPVASLPKQIFQPSNQQPTKPVKVTCANCKKPLQKGQTAYQRKGSAHLFCSTTCLSSFSHKRTRKTRNVTCKKDSPVRTTTIVPPVESSKSLQGFYNASLSPYENCQSLRKEVFTKSRCIICNKLGEVRHEISVNSITHKLCSNNCFNEYRLTNGLIMNCCEQCSKYMPKSTGHSILITGQQKRFCCQNCADEYKEIMEAKSKLLLLQNRKRNAIREENEKRLRESSGTLSGNTGDIPEKKEKSSEIIKVAADCSLDTSSEEQNVNLPCSVAVISDTFKEQLGDKNSEELDMSILPSLDPGSWPRILNMKQREFLVKNNPPQIRNFNFPKDSAGKKFSETYYTRILPNGEKGTRPWLLYSASKDSVFCLYCRLFGEGKNQLRNENGCKDWHHLSHLLSKHDESEMHISNSVKYSKLKSDLENKTNEATEGGENCVQLLYT</sequence>
<reference evidence="7" key="1">
    <citation type="submission" date="2025-08" db="UniProtKB">
        <authorList>
            <consortium name="Ensembl"/>
        </authorList>
    </citation>
    <scope>IDENTIFICATION</scope>
</reference>
<accession>A0A8C6MR78</accession>
<keyword evidence="4" id="KW-0862">Zinc</keyword>
<evidence type="ECO:0000256" key="5">
    <source>
        <dbReference type="SAM" id="MobiDB-lite"/>
    </source>
</evidence>
<dbReference type="Pfam" id="PF06467">
    <property type="entry name" value="zf-FCS"/>
    <property type="match status" value="3"/>
</dbReference>
<dbReference type="InterPro" id="IPR011017">
    <property type="entry name" value="TRASH_dom"/>
</dbReference>
<keyword evidence="1" id="KW-0479">Metal-binding</keyword>
<feature type="region of interest" description="Disordered" evidence="5">
    <location>
        <begin position="91"/>
        <end position="121"/>
    </location>
</feature>
<evidence type="ECO:0000313" key="7">
    <source>
        <dbReference type="Ensembl" id="ENSMSIP00000005655.1"/>
    </source>
</evidence>
<evidence type="ECO:0000259" key="6">
    <source>
        <dbReference type="SMART" id="SM00746"/>
    </source>
</evidence>
<dbReference type="InterPro" id="IPR051284">
    <property type="entry name" value="ZnF_MYMT-QRICH1"/>
</dbReference>
<feature type="domain" description="TRASH" evidence="6">
    <location>
        <begin position="306"/>
        <end position="341"/>
    </location>
</feature>
<dbReference type="PANTHER" id="PTHR45736">
    <property type="entry name" value="ZINC FINGER MYM-TYPE PROTEIN"/>
    <property type="match status" value="1"/>
</dbReference>
<dbReference type="Proteomes" id="UP000694415">
    <property type="component" value="Unplaced"/>
</dbReference>
<dbReference type="AlphaFoldDB" id="A0A8C6MR78"/>
<evidence type="ECO:0000256" key="2">
    <source>
        <dbReference type="ARBA" id="ARBA00022737"/>
    </source>
</evidence>
<reference evidence="7" key="2">
    <citation type="submission" date="2025-09" db="UniProtKB">
        <authorList>
            <consortium name="Ensembl"/>
        </authorList>
    </citation>
    <scope>IDENTIFICATION</scope>
</reference>
<name>A0A8C6MR78_MUSSI</name>
<evidence type="ECO:0000256" key="3">
    <source>
        <dbReference type="ARBA" id="ARBA00022771"/>
    </source>
</evidence>
<organism evidence="7 8">
    <name type="scientific">Mus spicilegus</name>
    <name type="common">Mound-building mouse</name>
    <dbReference type="NCBI Taxonomy" id="10103"/>
    <lineage>
        <taxon>Eukaryota</taxon>
        <taxon>Metazoa</taxon>
        <taxon>Chordata</taxon>
        <taxon>Craniata</taxon>
        <taxon>Vertebrata</taxon>
        <taxon>Euteleostomi</taxon>
        <taxon>Mammalia</taxon>
        <taxon>Eutheria</taxon>
        <taxon>Euarchontoglires</taxon>
        <taxon>Glires</taxon>
        <taxon>Rodentia</taxon>
        <taxon>Myomorpha</taxon>
        <taxon>Muroidea</taxon>
        <taxon>Muridae</taxon>
        <taxon>Murinae</taxon>
        <taxon>Mus</taxon>
        <taxon>Mus</taxon>
    </lineage>
</organism>
<dbReference type="GO" id="GO:0008270">
    <property type="term" value="F:zinc ion binding"/>
    <property type="evidence" value="ECO:0007669"/>
    <property type="project" value="UniProtKB-KW"/>
</dbReference>
<protein>
    <submittedName>
        <fullName evidence="7">Zinc finger, MYM-type 5</fullName>
    </submittedName>
</protein>
<keyword evidence="8" id="KW-1185">Reference proteome</keyword>
<dbReference type="GeneTree" id="ENSGT00940000162379"/>
<dbReference type="InterPro" id="IPR010507">
    <property type="entry name" value="Znf_MYM"/>
</dbReference>
<feature type="compositionally biased region" description="Polar residues" evidence="5">
    <location>
        <begin position="12"/>
        <end position="23"/>
    </location>
</feature>
<dbReference type="SMART" id="SM00746">
    <property type="entry name" value="TRASH"/>
    <property type="match status" value="3"/>
</dbReference>
<dbReference type="PANTHER" id="PTHR45736:SF7">
    <property type="entry name" value="ZINC FINGER MYM-TYPE PROTEIN 5"/>
    <property type="match status" value="1"/>
</dbReference>
<evidence type="ECO:0000256" key="1">
    <source>
        <dbReference type="ARBA" id="ARBA00022723"/>
    </source>
</evidence>
<dbReference type="GO" id="GO:0000122">
    <property type="term" value="P:negative regulation of transcription by RNA polymerase II"/>
    <property type="evidence" value="ECO:0007669"/>
    <property type="project" value="Ensembl"/>
</dbReference>
<feature type="domain" description="TRASH" evidence="6">
    <location>
        <begin position="213"/>
        <end position="249"/>
    </location>
</feature>
<evidence type="ECO:0000256" key="4">
    <source>
        <dbReference type="ARBA" id="ARBA00022833"/>
    </source>
</evidence>
<feature type="region of interest" description="Disordered" evidence="5">
    <location>
        <begin position="405"/>
        <end position="429"/>
    </location>
</feature>
<feature type="region of interest" description="Disordered" evidence="5">
    <location>
        <begin position="1"/>
        <end position="23"/>
    </location>
</feature>
<dbReference type="Ensembl" id="ENSMSIT00000007151.1">
    <property type="protein sequence ID" value="ENSMSIP00000005655.1"/>
    <property type="gene ID" value="ENSMSIG00000005074.1"/>
</dbReference>